<dbReference type="Proteomes" id="UP000053300">
    <property type="component" value="Unassembled WGS sequence"/>
</dbReference>
<reference evidence="6 7" key="1">
    <citation type="submission" date="2015-12" db="EMBL/GenBank/DDBJ databases">
        <title>Complete genome sequence of a multi-drug resistant strain Acidovorax sp. 12322-1.</title>
        <authorList>
            <person name="Ming D."/>
            <person name="Wang M."/>
            <person name="Hu S."/>
            <person name="Zhou Y."/>
            <person name="Jiang T."/>
        </authorList>
    </citation>
    <scope>NUCLEOTIDE SEQUENCE [LARGE SCALE GENOMIC DNA]</scope>
    <source>
        <strain evidence="6 7">12322-1</strain>
    </source>
</reference>
<dbReference type="KEGG" id="cke:B5M06_11160"/>
<dbReference type="InterPro" id="IPR008258">
    <property type="entry name" value="Transglycosylase_SLT_dom_1"/>
</dbReference>
<dbReference type="SUPFAM" id="SSF53955">
    <property type="entry name" value="Lysozyme-like"/>
    <property type="match status" value="1"/>
</dbReference>
<proteinExistence type="inferred from homology"/>
<feature type="transmembrane region" description="Helical" evidence="3">
    <location>
        <begin position="29"/>
        <end position="46"/>
    </location>
</feature>
<sequence>MSKSGNWAASVRTIASDIAEGFLEITHNSFALIGLVVAFAAIALFAQPELRQQGEAQLRTWLQERHVAVAGVTPEPSAIERATAVNPKELPKDQAAVAYWISKKYRVAPEPIGALVEEAYQIGEQYKIDPTLLLAVMAIESRFNPFAQSSVGAQGLMQVMTRVHTEKYDNFGGNHAAFDPISNLRVGASILREYMQITGSVEGALKYYVGAANHGNDGGYVAKVLAEHSRMRQVAGRSTPETTVRPGLVAKRQITPIKMEEGEAAAEQKAAETERPASVAVNRTQDEASQVVASSNL</sequence>
<organism evidence="6 7">
    <name type="scientific">Comamonas kerstersii</name>
    <dbReference type="NCBI Taxonomy" id="225992"/>
    <lineage>
        <taxon>Bacteria</taxon>
        <taxon>Pseudomonadati</taxon>
        <taxon>Pseudomonadota</taxon>
        <taxon>Betaproteobacteria</taxon>
        <taxon>Burkholderiales</taxon>
        <taxon>Comamonadaceae</taxon>
        <taxon>Comamonas</taxon>
    </lineage>
</organism>
<dbReference type="EMBL" id="CP020121">
    <property type="protein sequence ID" value="AQZ98728.1"/>
    <property type="molecule type" value="Genomic_DNA"/>
</dbReference>
<keyword evidence="3" id="KW-0472">Membrane</keyword>
<evidence type="ECO:0000313" key="6">
    <source>
        <dbReference type="EMBL" id="KUF41081.1"/>
    </source>
</evidence>
<protein>
    <submittedName>
        <fullName evidence="6">Lytic transglycosylase</fullName>
    </submittedName>
</protein>
<evidence type="ECO:0000313" key="7">
    <source>
        <dbReference type="Proteomes" id="UP000053300"/>
    </source>
</evidence>
<keyword evidence="7" id="KW-1185">Reference proteome</keyword>
<dbReference type="Proteomes" id="UP000242792">
    <property type="component" value="Chromosome"/>
</dbReference>
<reference evidence="5 8" key="2">
    <citation type="submission" date="2017-03" db="EMBL/GenBank/DDBJ databases">
        <title>Rapid Whole Genome Sequencing of Comamonas kerstersii Causing Continuous ambulatory Peritoneal Dialysis-Associated Peritonitis.</title>
        <authorList>
            <person name="Zheng B."/>
        </authorList>
    </citation>
    <scope>NUCLEOTIDE SEQUENCE [LARGE SCALE GENOMIC DNA]</scope>
    <source>
        <strain evidence="5 8">8943</strain>
    </source>
</reference>
<name>A0A0W7Z143_9BURK</name>
<evidence type="ECO:0000256" key="2">
    <source>
        <dbReference type="SAM" id="MobiDB-lite"/>
    </source>
</evidence>
<evidence type="ECO:0000256" key="3">
    <source>
        <dbReference type="SAM" id="Phobius"/>
    </source>
</evidence>
<dbReference type="STRING" id="225992.B5M06_11160"/>
<dbReference type="PANTHER" id="PTHR37423">
    <property type="entry name" value="SOLUBLE LYTIC MUREIN TRANSGLYCOSYLASE-RELATED"/>
    <property type="match status" value="1"/>
</dbReference>
<evidence type="ECO:0000313" key="5">
    <source>
        <dbReference type="EMBL" id="AQZ98728.1"/>
    </source>
</evidence>
<accession>A0A0W7Z143</accession>
<keyword evidence="3" id="KW-0812">Transmembrane</keyword>
<dbReference type="AlphaFoldDB" id="A0A0W7Z143"/>
<dbReference type="Gene3D" id="1.10.530.10">
    <property type="match status" value="1"/>
</dbReference>
<accession>A0A1V0BFK1</accession>
<gene>
    <name evidence="6" type="ORF">AS359_09750</name>
    <name evidence="5" type="ORF">B5M06_11160</name>
</gene>
<dbReference type="InterPro" id="IPR023346">
    <property type="entry name" value="Lysozyme-like_dom_sf"/>
</dbReference>
<evidence type="ECO:0000313" key="8">
    <source>
        <dbReference type="Proteomes" id="UP000242792"/>
    </source>
</evidence>
<keyword evidence="3" id="KW-1133">Transmembrane helix</keyword>
<evidence type="ECO:0000259" key="4">
    <source>
        <dbReference type="Pfam" id="PF01464"/>
    </source>
</evidence>
<dbReference type="OrthoDB" id="9815002at2"/>
<feature type="compositionally biased region" description="Polar residues" evidence="2">
    <location>
        <begin position="281"/>
        <end position="297"/>
    </location>
</feature>
<dbReference type="GeneID" id="83039879"/>
<dbReference type="Pfam" id="PF01464">
    <property type="entry name" value="SLT"/>
    <property type="match status" value="1"/>
</dbReference>
<feature type="domain" description="Transglycosylase SLT" evidence="4">
    <location>
        <begin position="123"/>
        <end position="220"/>
    </location>
</feature>
<evidence type="ECO:0000256" key="1">
    <source>
        <dbReference type="ARBA" id="ARBA00007734"/>
    </source>
</evidence>
<dbReference type="PANTHER" id="PTHR37423:SF2">
    <property type="entry name" value="MEMBRANE-BOUND LYTIC MUREIN TRANSGLYCOSYLASE C"/>
    <property type="match status" value="1"/>
</dbReference>
<dbReference type="CDD" id="cd00254">
    <property type="entry name" value="LT-like"/>
    <property type="match status" value="1"/>
</dbReference>
<dbReference type="RefSeq" id="WP_054066847.1">
    <property type="nucleotide sequence ID" value="NZ_CP020121.1"/>
</dbReference>
<feature type="region of interest" description="Disordered" evidence="2">
    <location>
        <begin position="262"/>
        <end position="297"/>
    </location>
</feature>
<dbReference type="EMBL" id="LPXH01000025">
    <property type="protein sequence ID" value="KUF41081.1"/>
    <property type="molecule type" value="Genomic_DNA"/>
</dbReference>
<comment type="similarity">
    <text evidence="1">Belongs to the transglycosylase Slt family.</text>
</comment>